<dbReference type="Gene3D" id="3.40.50.12780">
    <property type="entry name" value="N-terminal domain of ligase-like"/>
    <property type="match status" value="1"/>
</dbReference>
<sequence length="414" mass="45131">MTALEAPSDRPSPDPGSHTIDIAPLLRRLAGLPSVADRYLPFLATGRSVTLSELPLLSKSDLELVFPELLQQIRQNDTSAYLYASGGTTSAPKLSLIPADMFVPDILTQWRPLSSNDVIANIYSPGRLWSSHNFFNAVAAESGAICLAFGSLDDKEVPQWLEFFEQRGVTALDGTASQIAQLLEACARSGHRPPQFINKLLWTGEAFDEHTDRLVRELLPEADRYGVYGSTETWVVGHSGPSCSTNVFHTLPYQRVELVGGEIVITNIHPQAINPLLRYRIGDRGEHVDCGCGATTPGLRVLGRADTQIKFRSVLLTAEELVATAEADPAVRRAQVILLDHGAAEERLIVSVIAATNAPEDLTDTLRAQILSEVYRLASATASDPASFTIEIVSRLELNPRTHKTPILVSRPSK</sequence>
<dbReference type="Pfam" id="PF00501">
    <property type="entry name" value="AMP-binding"/>
    <property type="match status" value="1"/>
</dbReference>
<reference evidence="2 3" key="1">
    <citation type="submission" date="2019-10" db="EMBL/GenBank/DDBJ databases">
        <title>Nocardia macrotermitis sp. nov. and Nocardia aurantia sp. nov., isolated from the gut of fungus growing-termite Macrotermes natalensis.</title>
        <authorList>
            <person name="Benndorf R."/>
            <person name="Schwitalla J."/>
            <person name="Martin K."/>
            <person name="De Beer W."/>
            <person name="Kaster A.-K."/>
            <person name="Vollmers J."/>
            <person name="Poulsen M."/>
            <person name="Beemelmanns C."/>
        </authorList>
    </citation>
    <scope>NUCLEOTIDE SEQUENCE [LARGE SCALE GENOMIC DNA]</scope>
    <source>
        <strain evidence="2 3">RB20</strain>
    </source>
</reference>
<comment type="caution">
    <text evidence="2">The sequence shown here is derived from an EMBL/GenBank/DDBJ whole genome shotgun (WGS) entry which is preliminary data.</text>
</comment>
<proteinExistence type="predicted"/>
<dbReference type="PANTHER" id="PTHR43845:SF1">
    <property type="entry name" value="BLR5969 PROTEIN"/>
    <property type="match status" value="1"/>
</dbReference>
<dbReference type="InterPro" id="IPR042099">
    <property type="entry name" value="ANL_N_sf"/>
</dbReference>
<dbReference type="SUPFAM" id="SSF56801">
    <property type="entry name" value="Acetyl-CoA synthetase-like"/>
    <property type="match status" value="1"/>
</dbReference>
<accession>A0A7K0D3A2</accession>
<dbReference type="OrthoDB" id="580775at2"/>
<protein>
    <recommendedName>
        <fullName evidence="1">AMP-dependent synthetase/ligase domain-containing protein</fullName>
    </recommendedName>
</protein>
<feature type="domain" description="AMP-dependent synthetase/ligase" evidence="1">
    <location>
        <begin position="71"/>
        <end position="239"/>
    </location>
</feature>
<evidence type="ECO:0000313" key="2">
    <source>
        <dbReference type="EMBL" id="MQY20210.1"/>
    </source>
</evidence>
<dbReference type="EMBL" id="WEGK01000006">
    <property type="protein sequence ID" value="MQY20210.1"/>
    <property type="molecule type" value="Genomic_DNA"/>
</dbReference>
<dbReference type="InterPro" id="IPR000873">
    <property type="entry name" value="AMP-dep_synth/lig_dom"/>
</dbReference>
<dbReference type="AlphaFoldDB" id="A0A7K0D3A2"/>
<evidence type="ECO:0000259" key="1">
    <source>
        <dbReference type="Pfam" id="PF00501"/>
    </source>
</evidence>
<dbReference type="PANTHER" id="PTHR43845">
    <property type="entry name" value="BLR5969 PROTEIN"/>
    <property type="match status" value="1"/>
</dbReference>
<gene>
    <name evidence="2" type="ORF">NRB20_33080</name>
</gene>
<dbReference type="Proteomes" id="UP000438448">
    <property type="component" value="Unassembled WGS sequence"/>
</dbReference>
<dbReference type="RefSeq" id="WP_153410976.1">
    <property type="nucleotide sequence ID" value="NZ_WEGK01000006.1"/>
</dbReference>
<keyword evidence="3" id="KW-1185">Reference proteome</keyword>
<evidence type="ECO:0000313" key="3">
    <source>
        <dbReference type="Proteomes" id="UP000438448"/>
    </source>
</evidence>
<organism evidence="2 3">
    <name type="scientific">Nocardia macrotermitis</name>
    <dbReference type="NCBI Taxonomy" id="2585198"/>
    <lineage>
        <taxon>Bacteria</taxon>
        <taxon>Bacillati</taxon>
        <taxon>Actinomycetota</taxon>
        <taxon>Actinomycetes</taxon>
        <taxon>Mycobacteriales</taxon>
        <taxon>Nocardiaceae</taxon>
        <taxon>Nocardia</taxon>
    </lineage>
</organism>
<name>A0A7K0D3A2_9NOCA</name>